<keyword evidence="4 6" id="KW-0560">Oxidoreductase</keyword>
<dbReference type="EC" id="1.4.3.5" evidence="6"/>
<gene>
    <name evidence="6 11" type="primary">pdxH</name>
    <name evidence="11" type="ORF">DDZ18_09700</name>
</gene>
<dbReference type="Pfam" id="PF01243">
    <property type="entry name" value="PNPOx_N"/>
    <property type="match status" value="1"/>
</dbReference>
<evidence type="ECO:0000313" key="11">
    <source>
        <dbReference type="EMBL" id="PWE16972.1"/>
    </source>
</evidence>
<evidence type="ECO:0000256" key="4">
    <source>
        <dbReference type="ARBA" id="ARBA00023002"/>
    </source>
</evidence>
<comment type="pathway">
    <text evidence="6">Cofactor metabolism; pyridoxal 5'-phosphate salvage; pyridoxal 5'-phosphate from pyridoxine 5'-phosphate: step 1/1.</text>
</comment>
<keyword evidence="3 6" id="KW-0288">FMN</keyword>
<feature type="binding site" evidence="6 7">
    <location>
        <position position="193"/>
    </location>
    <ligand>
        <name>FMN</name>
        <dbReference type="ChEBI" id="CHEBI:58210"/>
    </ligand>
</feature>
<comment type="caution">
    <text evidence="11">The sequence shown here is derived from an EMBL/GenBank/DDBJ whole genome shotgun (WGS) entry which is preliminary data.</text>
</comment>
<evidence type="ECO:0000256" key="1">
    <source>
        <dbReference type="ARBA" id="ARBA00007301"/>
    </source>
</evidence>
<organism evidence="11 12">
    <name type="scientific">Marinicauda salina</name>
    <dbReference type="NCBI Taxonomy" id="2135793"/>
    <lineage>
        <taxon>Bacteria</taxon>
        <taxon>Pseudomonadati</taxon>
        <taxon>Pseudomonadota</taxon>
        <taxon>Alphaproteobacteria</taxon>
        <taxon>Maricaulales</taxon>
        <taxon>Maricaulaceae</taxon>
        <taxon>Marinicauda</taxon>
    </lineage>
</organism>
<feature type="binding site" evidence="6">
    <location>
        <begin position="199"/>
        <end position="201"/>
    </location>
    <ligand>
        <name>substrate</name>
    </ligand>
</feature>
<dbReference type="InterPro" id="IPR011576">
    <property type="entry name" value="Pyridox_Oxase_N"/>
</dbReference>
<comment type="pathway">
    <text evidence="6">Cofactor metabolism; pyridoxal 5'-phosphate salvage; pyridoxal 5'-phosphate from pyridoxamine 5'-phosphate: step 1/1.</text>
</comment>
<comment type="catalytic activity">
    <reaction evidence="6">
        <text>pyridoxine 5'-phosphate + O2 = pyridoxal 5'-phosphate + H2O2</text>
        <dbReference type="Rhea" id="RHEA:15149"/>
        <dbReference type="ChEBI" id="CHEBI:15379"/>
        <dbReference type="ChEBI" id="CHEBI:16240"/>
        <dbReference type="ChEBI" id="CHEBI:58589"/>
        <dbReference type="ChEBI" id="CHEBI:597326"/>
        <dbReference type="EC" id="1.4.3.5"/>
    </reaction>
</comment>
<dbReference type="SUPFAM" id="SSF50475">
    <property type="entry name" value="FMN-binding split barrel"/>
    <property type="match status" value="1"/>
</dbReference>
<dbReference type="PANTHER" id="PTHR10851:SF0">
    <property type="entry name" value="PYRIDOXINE-5'-PHOSPHATE OXIDASE"/>
    <property type="match status" value="1"/>
</dbReference>
<proteinExistence type="inferred from homology"/>
<feature type="binding site" evidence="6 7">
    <location>
        <position position="203"/>
    </location>
    <ligand>
        <name>FMN</name>
        <dbReference type="ChEBI" id="CHEBI:58210"/>
    </ligand>
</feature>
<evidence type="ECO:0000256" key="7">
    <source>
        <dbReference type="PIRSR" id="PIRSR000190-2"/>
    </source>
</evidence>
<evidence type="ECO:0000259" key="10">
    <source>
        <dbReference type="Pfam" id="PF10590"/>
    </source>
</evidence>
<dbReference type="HAMAP" id="MF_01629">
    <property type="entry name" value="PdxH"/>
    <property type="match status" value="1"/>
</dbReference>
<feature type="binding site" evidence="6 7">
    <location>
        <position position="113"/>
    </location>
    <ligand>
        <name>FMN</name>
        <dbReference type="ChEBI" id="CHEBI:58210"/>
    </ligand>
</feature>
<dbReference type="NCBIfam" id="NF004231">
    <property type="entry name" value="PRK05679.1"/>
    <property type="match status" value="1"/>
</dbReference>
<dbReference type="InterPro" id="IPR019576">
    <property type="entry name" value="Pyridoxamine_oxidase_dimer_C"/>
</dbReference>
<dbReference type="PANTHER" id="PTHR10851">
    <property type="entry name" value="PYRIDOXINE-5-PHOSPHATE OXIDASE"/>
    <property type="match status" value="1"/>
</dbReference>
<dbReference type="UniPathway" id="UPA01068">
    <property type="reaction ID" value="UER00304"/>
</dbReference>
<feature type="binding site" evidence="6">
    <location>
        <position position="74"/>
    </location>
    <ligand>
        <name>substrate</name>
    </ligand>
</feature>
<feature type="binding site" evidence="6 7">
    <location>
        <begin position="69"/>
        <end position="74"/>
    </location>
    <ligand>
        <name>FMN</name>
        <dbReference type="ChEBI" id="CHEBI:58210"/>
    </ligand>
</feature>
<comment type="cofactor">
    <cofactor evidence="6 7">
        <name>FMN</name>
        <dbReference type="ChEBI" id="CHEBI:58210"/>
    </cofactor>
    <text evidence="6 7">Binds 1 FMN per subunit.</text>
</comment>
<keyword evidence="2 6" id="KW-0285">Flavoprotein</keyword>
<evidence type="ECO:0000256" key="8">
    <source>
        <dbReference type="SAM" id="MobiDB-lite"/>
    </source>
</evidence>
<evidence type="ECO:0000256" key="5">
    <source>
        <dbReference type="ARBA" id="ARBA00023096"/>
    </source>
</evidence>
<comment type="caution">
    <text evidence="6">Lacks conserved residue(s) required for the propagation of feature annotation.</text>
</comment>
<comment type="similarity">
    <text evidence="1 6">Belongs to the pyridoxamine 5'-phosphate oxidase family.</text>
</comment>
<dbReference type="NCBIfam" id="TIGR00558">
    <property type="entry name" value="pdxH"/>
    <property type="match status" value="1"/>
</dbReference>
<evidence type="ECO:0000256" key="2">
    <source>
        <dbReference type="ARBA" id="ARBA00022630"/>
    </source>
</evidence>
<dbReference type="EMBL" id="QEXV01000004">
    <property type="protein sequence ID" value="PWE16972.1"/>
    <property type="molecule type" value="Genomic_DNA"/>
</dbReference>
<feature type="binding site" evidence="6 7">
    <location>
        <begin position="148"/>
        <end position="149"/>
    </location>
    <ligand>
        <name>FMN</name>
        <dbReference type="ChEBI" id="CHEBI:58210"/>
    </ligand>
</feature>
<dbReference type="AlphaFoldDB" id="A0A2U2BSJ8"/>
<feature type="domain" description="Pyridoxine 5'-phosphate oxidase dimerisation C-terminal" evidence="10">
    <location>
        <begin position="180"/>
        <end position="225"/>
    </location>
</feature>
<dbReference type="RefSeq" id="WP_109253196.1">
    <property type="nucleotide sequence ID" value="NZ_QEXV01000004.1"/>
</dbReference>
<dbReference type="Proteomes" id="UP000245168">
    <property type="component" value="Unassembled WGS sequence"/>
</dbReference>
<sequence>MAGKDAIPPSPSEADYARDANEAGEDIFAREDPFALFGDWLAAAREKEPNDPNAMALATADAEGLPDVRMVLLKGFDARGFVFYTNTESAKGSQLGENARAALCFHWKSLRRQVRVRGIVSQVSDAEADAYFESRARDSRIGAWASKQSRPLESRFALEKQVAKYAAKFALGRIPRPEFWTGYRVAPLSIEFWRDRAFRLHDRMAFRREAAGEEFGPWRVVRLYP</sequence>
<feature type="binding site" evidence="6 7">
    <location>
        <position position="91"/>
    </location>
    <ligand>
        <name>FMN</name>
        <dbReference type="ChEBI" id="CHEBI:58210"/>
    </ligand>
</feature>
<dbReference type="Gene3D" id="2.30.110.10">
    <property type="entry name" value="Electron Transport, Fmn-binding Protein, Chain A"/>
    <property type="match status" value="1"/>
</dbReference>
<feature type="binding site" evidence="6">
    <location>
        <position position="131"/>
    </location>
    <ligand>
        <name>substrate</name>
    </ligand>
</feature>
<feature type="binding site" evidence="6">
    <location>
        <position position="135"/>
    </location>
    <ligand>
        <name>substrate</name>
    </ligand>
</feature>
<reference evidence="12" key="1">
    <citation type="submission" date="2018-05" db="EMBL/GenBank/DDBJ databases">
        <authorList>
            <person name="Liu B.-T."/>
        </authorList>
    </citation>
    <scope>NUCLEOTIDE SEQUENCE [LARGE SCALE GENOMIC DNA]</scope>
    <source>
        <strain evidence="12">WD6-1</strain>
    </source>
</reference>
<evidence type="ECO:0000313" key="12">
    <source>
        <dbReference type="Proteomes" id="UP000245168"/>
    </source>
</evidence>
<dbReference type="Pfam" id="PF10590">
    <property type="entry name" value="PNP_phzG_C"/>
    <property type="match status" value="1"/>
</dbReference>
<keyword evidence="12" id="KW-1185">Reference proteome</keyword>
<comment type="function">
    <text evidence="6">Catalyzes the oxidation of either pyridoxine 5'-phosphate (PNP) or pyridoxamine 5'-phosphate (PMP) into pyridoxal 5'-phosphate (PLP).</text>
</comment>
<keyword evidence="5 6" id="KW-0664">Pyridoxine biosynthesis</keyword>
<evidence type="ECO:0000256" key="3">
    <source>
        <dbReference type="ARBA" id="ARBA00022643"/>
    </source>
</evidence>
<comment type="catalytic activity">
    <reaction evidence="6">
        <text>pyridoxamine 5'-phosphate + O2 + H2O = pyridoxal 5'-phosphate + H2O2 + NH4(+)</text>
        <dbReference type="Rhea" id="RHEA:15817"/>
        <dbReference type="ChEBI" id="CHEBI:15377"/>
        <dbReference type="ChEBI" id="CHEBI:15379"/>
        <dbReference type="ChEBI" id="CHEBI:16240"/>
        <dbReference type="ChEBI" id="CHEBI:28938"/>
        <dbReference type="ChEBI" id="CHEBI:58451"/>
        <dbReference type="ChEBI" id="CHEBI:597326"/>
        <dbReference type="EC" id="1.4.3.5"/>
    </reaction>
</comment>
<feature type="region of interest" description="Disordered" evidence="8">
    <location>
        <begin position="1"/>
        <end position="22"/>
    </location>
</feature>
<feature type="binding site" evidence="6 7">
    <location>
        <begin position="84"/>
        <end position="85"/>
    </location>
    <ligand>
        <name>FMN</name>
        <dbReference type="ChEBI" id="CHEBI:58210"/>
    </ligand>
</feature>
<dbReference type="GO" id="GO:0004733">
    <property type="term" value="F:pyridoxamine phosphate oxidase activity"/>
    <property type="evidence" value="ECO:0007669"/>
    <property type="project" value="UniProtKB-UniRule"/>
</dbReference>
<feature type="domain" description="Pyridoxamine 5'-phosphate oxidase N-terminal" evidence="9">
    <location>
        <begin position="48"/>
        <end position="165"/>
    </location>
</feature>
<dbReference type="GO" id="GO:0008615">
    <property type="term" value="P:pyridoxine biosynthetic process"/>
    <property type="evidence" value="ECO:0007669"/>
    <property type="project" value="UniProtKB-UniRule"/>
</dbReference>
<comment type="subunit">
    <text evidence="6">Homodimer.</text>
</comment>
<dbReference type="GO" id="GO:0010181">
    <property type="term" value="F:FMN binding"/>
    <property type="evidence" value="ECO:0007669"/>
    <property type="project" value="UniProtKB-UniRule"/>
</dbReference>
<evidence type="ECO:0000256" key="6">
    <source>
        <dbReference type="HAMAP-Rule" id="MF_01629"/>
    </source>
</evidence>
<evidence type="ECO:0000259" key="9">
    <source>
        <dbReference type="Pfam" id="PF01243"/>
    </source>
</evidence>
<dbReference type="InterPro" id="IPR012349">
    <property type="entry name" value="Split_barrel_FMN-bd"/>
</dbReference>
<dbReference type="InterPro" id="IPR000659">
    <property type="entry name" value="Pyridox_Oxase"/>
</dbReference>
<dbReference type="InterPro" id="IPR019740">
    <property type="entry name" value="Pyridox_Oxase_CS"/>
</dbReference>
<protein>
    <recommendedName>
        <fullName evidence="6">Pyridoxine/pyridoxamine 5'-phosphate oxidase</fullName>
        <ecNumber evidence="6">1.4.3.5</ecNumber>
    </recommendedName>
    <alternativeName>
        <fullName evidence="6">PNP/PMP oxidase</fullName>
        <shortName evidence="6">PNPOx</shortName>
    </alternativeName>
    <alternativeName>
        <fullName evidence="6">Pyridoxal 5'-phosphate synthase</fullName>
    </alternativeName>
</protein>
<dbReference type="PIRSF" id="PIRSF000190">
    <property type="entry name" value="Pyd_amn-ph_oxd"/>
    <property type="match status" value="1"/>
</dbReference>
<accession>A0A2U2BSJ8</accession>
<dbReference type="PROSITE" id="PS01064">
    <property type="entry name" value="PYRIDOX_OXIDASE"/>
    <property type="match status" value="1"/>
</dbReference>
<dbReference type="OrthoDB" id="9780392at2"/>
<feature type="binding site" evidence="6">
    <location>
        <position position="139"/>
    </location>
    <ligand>
        <name>substrate</name>
    </ligand>
</feature>
<name>A0A2U2BSJ8_9PROT</name>